<dbReference type="Gene3D" id="2.20.230.10">
    <property type="entry name" value="Resuscitation-promoting factor rpfb"/>
    <property type="match status" value="1"/>
</dbReference>
<sequence length="392" mass="40718">MRRRRRRVLLASATALVLLLGTGGVVAAQAHKTVTLEADGETTTSGSWRGTVGGFLEDQGVSLGEHDEVIPDLETPLSDATTVEVLRAQPVDVVVDGEQDVLWTTAEDAGAALASFALEGRGSAQMVVSRSAGRTEVDLPLAEKTTIHVIDGDKNLVLAPGTTLQQALNQAGITLNDSDEISVTSAADGSSVVTIVRVVLSQRVETEVIPHTSRQVESDEYYVGTTKVTTEGVDGTLQRTYNVTTRDGQVVSDELVEEATTVPAVEEVVTVGTKKRPVATPKATTSSSSGSSSASSSSSDSSAAASESTSTVSGDVWAQLAQCESGGNPSIVSSNGKYHGLYQFTVSTWASVGGSGLPSEASAAEQTQRAQALQARSGWGQWPACARKLGLL</sequence>
<dbReference type="Pfam" id="PF03990">
    <property type="entry name" value="DUF348"/>
    <property type="match status" value="3"/>
</dbReference>
<dbReference type="Pfam" id="PF06737">
    <property type="entry name" value="Transglycosylas"/>
    <property type="match status" value="1"/>
</dbReference>
<name>A0A5C5B9E1_9MICO</name>
<accession>A0A5C5B9E1</accession>
<dbReference type="AlphaFoldDB" id="A0A5C5B9E1"/>
<gene>
    <name evidence="7" type="ORF">FH969_12940</name>
</gene>
<dbReference type="Pfam" id="PF07501">
    <property type="entry name" value="G5"/>
    <property type="match status" value="1"/>
</dbReference>
<protein>
    <submittedName>
        <fullName evidence="7">DUF348 domain-containing protein</fullName>
    </submittedName>
</protein>
<evidence type="ECO:0000256" key="1">
    <source>
        <dbReference type="ARBA" id="ARBA00010830"/>
    </source>
</evidence>
<dbReference type="InterPro" id="IPR010618">
    <property type="entry name" value="RPF"/>
</dbReference>
<proteinExistence type="inferred from homology"/>
<evidence type="ECO:0000256" key="2">
    <source>
        <dbReference type="ARBA" id="ARBA00022729"/>
    </source>
</evidence>
<dbReference type="SUPFAM" id="SSF53955">
    <property type="entry name" value="Lysozyme-like"/>
    <property type="match status" value="1"/>
</dbReference>
<comment type="caution">
    <text evidence="7">The sequence shown here is derived from an EMBL/GenBank/DDBJ whole genome shotgun (WGS) entry which is preliminary data.</text>
</comment>
<dbReference type="CDD" id="cd13925">
    <property type="entry name" value="RPF"/>
    <property type="match status" value="1"/>
</dbReference>
<feature type="domain" description="G5" evidence="6">
    <location>
        <begin position="195"/>
        <end position="275"/>
    </location>
</feature>
<dbReference type="SMART" id="SM01208">
    <property type="entry name" value="G5"/>
    <property type="match status" value="1"/>
</dbReference>
<keyword evidence="8" id="KW-1185">Reference proteome</keyword>
<reference evidence="7 8" key="1">
    <citation type="submission" date="2019-06" db="EMBL/GenBank/DDBJ databases">
        <title>Draft genome sequence of Miniimonas arenae KCTC 19750T isolated from sea sand.</title>
        <authorList>
            <person name="Park S.-J."/>
        </authorList>
    </citation>
    <scope>NUCLEOTIDE SEQUENCE [LARGE SCALE GENOMIC DNA]</scope>
    <source>
        <strain evidence="7 8">KCTC 19750</strain>
    </source>
</reference>
<keyword evidence="2 5" id="KW-0732">Signal</keyword>
<dbReference type="PROSITE" id="PS51318">
    <property type="entry name" value="TAT"/>
    <property type="match status" value="1"/>
</dbReference>
<comment type="similarity">
    <text evidence="1">Belongs to the transglycosylase family. Rpf subfamily.</text>
</comment>
<evidence type="ECO:0000259" key="6">
    <source>
        <dbReference type="PROSITE" id="PS51109"/>
    </source>
</evidence>
<dbReference type="InterPro" id="IPR023346">
    <property type="entry name" value="Lysozyme-like_dom_sf"/>
</dbReference>
<feature type="compositionally biased region" description="Low complexity" evidence="4">
    <location>
        <begin position="283"/>
        <end position="307"/>
    </location>
</feature>
<dbReference type="EMBL" id="VENP01000062">
    <property type="protein sequence ID" value="TNU73139.1"/>
    <property type="molecule type" value="Genomic_DNA"/>
</dbReference>
<dbReference type="Proteomes" id="UP000313849">
    <property type="component" value="Unassembled WGS sequence"/>
</dbReference>
<keyword evidence="3" id="KW-0378">Hydrolase</keyword>
<evidence type="ECO:0000313" key="7">
    <source>
        <dbReference type="EMBL" id="TNU73139.1"/>
    </source>
</evidence>
<dbReference type="Gene3D" id="1.10.530.10">
    <property type="match status" value="1"/>
</dbReference>
<dbReference type="InterPro" id="IPR007137">
    <property type="entry name" value="DUF348"/>
</dbReference>
<dbReference type="OrthoDB" id="1404170at2"/>
<evidence type="ECO:0000256" key="3">
    <source>
        <dbReference type="ARBA" id="ARBA00022801"/>
    </source>
</evidence>
<feature type="region of interest" description="Disordered" evidence="4">
    <location>
        <begin position="273"/>
        <end position="307"/>
    </location>
</feature>
<dbReference type="PROSITE" id="PS51109">
    <property type="entry name" value="G5"/>
    <property type="match status" value="1"/>
</dbReference>
<evidence type="ECO:0000256" key="5">
    <source>
        <dbReference type="SAM" id="SignalP"/>
    </source>
</evidence>
<evidence type="ECO:0000256" key="4">
    <source>
        <dbReference type="SAM" id="MobiDB-lite"/>
    </source>
</evidence>
<dbReference type="InterPro" id="IPR011098">
    <property type="entry name" value="G5_dom"/>
</dbReference>
<dbReference type="InterPro" id="IPR006311">
    <property type="entry name" value="TAT_signal"/>
</dbReference>
<evidence type="ECO:0000313" key="8">
    <source>
        <dbReference type="Proteomes" id="UP000313849"/>
    </source>
</evidence>
<feature type="chain" id="PRO_5023142512" evidence="5">
    <location>
        <begin position="28"/>
        <end position="392"/>
    </location>
</feature>
<dbReference type="GO" id="GO:0016787">
    <property type="term" value="F:hydrolase activity"/>
    <property type="evidence" value="ECO:0007669"/>
    <property type="project" value="UniProtKB-KW"/>
</dbReference>
<feature type="signal peptide" evidence="5">
    <location>
        <begin position="1"/>
        <end position="27"/>
    </location>
</feature>
<organism evidence="7 8">
    <name type="scientific">Miniimonas arenae</name>
    <dbReference type="NCBI Taxonomy" id="676201"/>
    <lineage>
        <taxon>Bacteria</taxon>
        <taxon>Bacillati</taxon>
        <taxon>Actinomycetota</taxon>
        <taxon>Actinomycetes</taxon>
        <taxon>Micrococcales</taxon>
        <taxon>Beutenbergiaceae</taxon>
        <taxon>Miniimonas</taxon>
    </lineage>
</organism>